<organism evidence="1 2">
    <name type="scientific">Cuscuta campestris</name>
    <dbReference type="NCBI Taxonomy" id="132261"/>
    <lineage>
        <taxon>Eukaryota</taxon>
        <taxon>Viridiplantae</taxon>
        <taxon>Streptophyta</taxon>
        <taxon>Embryophyta</taxon>
        <taxon>Tracheophyta</taxon>
        <taxon>Spermatophyta</taxon>
        <taxon>Magnoliopsida</taxon>
        <taxon>eudicotyledons</taxon>
        <taxon>Gunneridae</taxon>
        <taxon>Pentapetalae</taxon>
        <taxon>asterids</taxon>
        <taxon>lamiids</taxon>
        <taxon>Solanales</taxon>
        <taxon>Convolvulaceae</taxon>
        <taxon>Cuscuteae</taxon>
        <taxon>Cuscuta</taxon>
        <taxon>Cuscuta subgen. Grammica</taxon>
        <taxon>Cuscuta sect. Cleistogrammica</taxon>
    </lineage>
</organism>
<reference evidence="1 2" key="1">
    <citation type="submission" date="2018-04" db="EMBL/GenBank/DDBJ databases">
        <authorList>
            <person name="Vogel A."/>
        </authorList>
    </citation>
    <scope>NUCLEOTIDE SEQUENCE [LARGE SCALE GENOMIC DNA]</scope>
</reference>
<proteinExistence type="predicted"/>
<protein>
    <submittedName>
        <fullName evidence="1">Uncharacterized protein</fullName>
    </submittedName>
</protein>
<accession>A0A484KHE2</accession>
<dbReference type="AlphaFoldDB" id="A0A484KHE2"/>
<dbReference type="EMBL" id="OOIL02000171">
    <property type="protein sequence ID" value="VFQ61512.1"/>
    <property type="molecule type" value="Genomic_DNA"/>
</dbReference>
<evidence type="ECO:0000313" key="2">
    <source>
        <dbReference type="Proteomes" id="UP000595140"/>
    </source>
</evidence>
<name>A0A484KHE2_9ASTE</name>
<evidence type="ECO:0000313" key="1">
    <source>
        <dbReference type="EMBL" id="VFQ61512.1"/>
    </source>
</evidence>
<sequence length="136" mass="14888">MTTLPEDSTDVEGIGRVDPKLIGFAIDYKDLGRILVSTATGSADSPSAVVNDGWSSGCHNGSREMDDGHQEYYCRFKDGTTTILGCPILNRIIREVIVFSVSFQKKKNCLIAVFNQTALITSKRAWKFSGLVLPTI</sequence>
<keyword evidence="2" id="KW-1185">Reference proteome</keyword>
<gene>
    <name evidence="1" type="ORF">CCAM_LOCUS3288</name>
</gene>
<dbReference type="Proteomes" id="UP000595140">
    <property type="component" value="Unassembled WGS sequence"/>
</dbReference>